<gene>
    <name evidence="2" type="ORF">HGRIS_000736</name>
</gene>
<feature type="transmembrane region" description="Helical" evidence="1">
    <location>
        <begin position="48"/>
        <end position="67"/>
    </location>
</feature>
<keyword evidence="1" id="KW-0812">Transmembrane</keyword>
<evidence type="ECO:0000313" key="3">
    <source>
        <dbReference type="Proteomes" id="UP001556367"/>
    </source>
</evidence>
<keyword evidence="1" id="KW-0472">Membrane</keyword>
<sequence>MSGPPPPSVFAQGLYPLLAGSSVACPLYGIAIVQTIHYYRTYPEDSKWLKYYILALMYVAPLALSLVPSKTLPWLLLVSSGGDELYLSQGTSNQSFLLILDDVVRPERLYMASLDTELKKHIYYGSTGETPPNEPIRCI</sequence>
<proteinExistence type="predicted"/>
<dbReference type="Proteomes" id="UP001556367">
    <property type="component" value="Unassembled WGS sequence"/>
</dbReference>
<keyword evidence="3" id="KW-1185">Reference proteome</keyword>
<comment type="caution">
    <text evidence="2">The sequence shown here is derived from an EMBL/GenBank/DDBJ whole genome shotgun (WGS) entry which is preliminary data.</text>
</comment>
<keyword evidence="1" id="KW-1133">Transmembrane helix</keyword>
<reference evidence="3" key="1">
    <citation type="submission" date="2024-06" db="EMBL/GenBank/DDBJ databases">
        <title>Multi-omics analyses provide insights into the biosynthesis of the anticancer antibiotic pleurotin in Hohenbuehelia grisea.</title>
        <authorList>
            <person name="Weaver J.A."/>
            <person name="Alberti F."/>
        </authorList>
    </citation>
    <scope>NUCLEOTIDE SEQUENCE [LARGE SCALE GENOMIC DNA]</scope>
    <source>
        <strain evidence="3">T-177</strain>
    </source>
</reference>
<feature type="transmembrane region" description="Helical" evidence="1">
    <location>
        <begin position="14"/>
        <end position="36"/>
    </location>
</feature>
<dbReference type="EMBL" id="JASNQZ010000018">
    <property type="protein sequence ID" value="KAL0945223.1"/>
    <property type="molecule type" value="Genomic_DNA"/>
</dbReference>
<organism evidence="2 3">
    <name type="scientific">Hohenbuehelia grisea</name>
    <dbReference type="NCBI Taxonomy" id="104357"/>
    <lineage>
        <taxon>Eukaryota</taxon>
        <taxon>Fungi</taxon>
        <taxon>Dikarya</taxon>
        <taxon>Basidiomycota</taxon>
        <taxon>Agaricomycotina</taxon>
        <taxon>Agaricomycetes</taxon>
        <taxon>Agaricomycetidae</taxon>
        <taxon>Agaricales</taxon>
        <taxon>Pleurotineae</taxon>
        <taxon>Pleurotaceae</taxon>
        <taxon>Hohenbuehelia</taxon>
    </lineage>
</organism>
<evidence type="ECO:0000313" key="2">
    <source>
        <dbReference type="EMBL" id="KAL0945223.1"/>
    </source>
</evidence>
<name>A0ABR3IPJ9_9AGAR</name>
<protein>
    <submittedName>
        <fullName evidence="2">Uncharacterized protein</fullName>
    </submittedName>
</protein>
<evidence type="ECO:0000256" key="1">
    <source>
        <dbReference type="SAM" id="Phobius"/>
    </source>
</evidence>
<accession>A0ABR3IPJ9</accession>